<dbReference type="Proteomes" id="UP000053240">
    <property type="component" value="Unassembled WGS sequence"/>
</dbReference>
<name>A0A194RCJ4_PAPMA</name>
<evidence type="ECO:0000313" key="2">
    <source>
        <dbReference type="Proteomes" id="UP000053240"/>
    </source>
</evidence>
<proteinExistence type="predicted"/>
<dbReference type="EMBL" id="KQ460397">
    <property type="protein sequence ID" value="KPJ15322.1"/>
    <property type="molecule type" value="Genomic_DNA"/>
</dbReference>
<reference evidence="1 2" key="1">
    <citation type="journal article" date="2015" name="Nat. Commun.">
        <title>Outbred genome sequencing and CRISPR/Cas9 gene editing in butterflies.</title>
        <authorList>
            <person name="Li X."/>
            <person name="Fan D."/>
            <person name="Zhang W."/>
            <person name="Liu G."/>
            <person name="Zhang L."/>
            <person name="Zhao L."/>
            <person name="Fang X."/>
            <person name="Chen L."/>
            <person name="Dong Y."/>
            <person name="Chen Y."/>
            <person name="Ding Y."/>
            <person name="Zhao R."/>
            <person name="Feng M."/>
            <person name="Zhu Y."/>
            <person name="Feng Y."/>
            <person name="Jiang X."/>
            <person name="Zhu D."/>
            <person name="Xiang H."/>
            <person name="Feng X."/>
            <person name="Li S."/>
            <person name="Wang J."/>
            <person name="Zhang G."/>
            <person name="Kronforst M.R."/>
            <person name="Wang W."/>
        </authorList>
    </citation>
    <scope>NUCLEOTIDE SEQUENCE [LARGE SCALE GENOMIC DNA]</scope>
    <source>
        <strain evidence="1">Ya'a_city_454_Pm</strain>
        <tissue evidence="1">Whole body</tissue>
    </source>
</reference>
<evidence type="ECO:0000313" key="1">
    <source>
        <dbReference type="EMBL" id="KPJ15322.1"/>
    </source>
</evidence>
<sequence length="78" mass="9150">MGKVPGKRSVGRRKKILVAQHPRVDRGYECRPTISPRKGQKKIWRTDRQPSLVEEALQEEEEYSGIKLIIKRRLRIQA</sequence>
<dbReference type="InParanoid" id="A0A194RCJ4"/>
<dbReference type="AlphaFoldDB" id="A0A194RCJ4"/>
<accession>A0A194RCJ4</accession>
<keyword evidence="2" id="KW-1185">Reference proteome</keyword>
<protein>
    <submittedName>
        <fullName evidence="1">Uncharacterized protein</fullName>
    </submittedName>
</protein>
<gene>
    <name evidence="1" type="ORF">RR48_09349</name>
</gene>
<organism evidence="1 2">
    <name type="scientific">Papilio machaon</name>
    <name type="common">Old World swallowtail butterfly</name>
    <dbReference type="NCBI Taxonomy" id="76193"/>
    <lineage>
        <taxon>Eukaryota</taxon>
        <taxon>Metazoa</taxon>
        <taxon>Ecdysozoa</taxon>
        <taxon>Arthropoda</taxon>
        <taxon>Hexapoda</taxon>
        <taxon>Insecta</taxon>
        <taxon>Pterygota</taxon>
        <taxon>Neoptera</taxon>
        <taxon>Endopterygota</taxon>
        <taxon>Lepidoptera</taxon>
        <taxon>Glossata</taxon>
        <taxon>Ditrysia</taxon>
        <taxon>Papilionoidea</taxon>
        <taxon>Papilionidae</taxon>
        <taxon>Papilioninae</taxon>
        <taxon>Papilio</taxon>
    </lineage>
</organism>